<dbReference type="AlphaFoldDB" id="A0A1G7MEP3"/>
<dbReference type="RefSeq" id="WP_091156486.1">
    <property type="nucleotide sequence ID" value="NZ_FNAI01000021.1"/>
</dbReference>
<gene>
    <name evidence="1" type="ORF">SAMN05216464_12153</name>
</gene>
<accession>A0A1G7MEP3</accession>
<proteinExistence type="predicted"/>
<dbReference type="STRING" id="1391627.SAMN05216464_12153"/>
<dbReference type="InterPro" id="IPR035093">
    <property type="entry name" value="RelE/ParE_toxin_dom_sf"/>
</dbReference>
<dbReference type="Proteomes" id="UP000199072">
    <property type="component" value="Unassembled WGS sequence"/>
</dbReference>
<name>A0A1G7MEP3_9SPHI</name>
<dbReference type="Gene3D" id="3.30.2310.20">
    <property type="entry name" value="RelE-like"/>
    <property type="match status" value="1"/>
</dbReference>
<evidence type="ECO:0000313" key="2">
    <source>
        <dbReference type="Proteomes" id="UP000199072"/>
    </source>
</evidence>
<dbReference type="OrthoDB" id="595476at2"/>
<evidence type="ECO:0000313" key="1">
    <source>
        <dbReference type="EMBL" id="SDF60136.1"/>
    </source>
</evidence>
<organism evidence="1 2">
    <name type="scientific">Mucilaginibacter pineti</name>
    <dbReference type="NCBI Taxonomy" id="1391627"/>
    <lineage>
        <taxon>Bacteria</taxon>
        <taxon>Pseudomonadati</taxon>
        <taxon>Bacteroidota</taxon>
        <taxon>Sphingobacteriia</taxon>
        <taxon>Sphingobacteriales</taxon>
        <taxon>Sphingobacteriaceae</taxon>
        <taxon>Mucilaginibacter</taxon>
    </lineage>
</organism>
<keyword evidence="2" id="KW-1185">Reference proteome</keyword>
<protein>
    <recommendedName>
        <fullName evidence="3">ParE toxin of type II toxin-antitoxin system, parDE</fullName>
    </recommendedName>
</protein>
<reference evidence="1 2" key="1">
    <citation type="submission" date="2016-10" db="EMBL/GenBank/DDBJ databases">
        <authorList>
            <person name="de Groot N.N."/>
        </authorList>
    </citation>
    <scope>NUCLEOTIDE SEQUENCE [LARGE SCALE GENOMIC DNA]</scope>
    <source>
        <strain evidence="1 2">47C3B</strain>
    </source>
</reference>
<evidence type="ECO:0008006" key="3">
    <source>
        <dbReference type="Google" id="ProtNLM"/>
    </source>
</evidence>
<dbReference type="EMBL" id="FNAI01000021">
    <property type="protein sequence ID" value="SDF60136.1"/>
    <property type="molecule type" value="Genomic_DNA"/>
</dbReference>
<sequence>MATIKLLKRAELELIDACDWYEKQQKGLSGYFRRMIKSSLTLIGSNPELYSKKYNTDLHFTPMSKFPYVIVYWYDSHLDTVFVTSIFHTKRNPEGFESSGGNK</sequence>